<keyword evidence="2" id="KW-0862">Zinc</keyword>
<keyword evidence="2" id="KW-0479">Metal-binding</keyword>
<dbReference type="InterPro" id="IPR001878">
    <property type="entry name" value="Znf_CCHC"/>
</dbReference>
<dbReference type="PROSITE" id="PS50158">
    <property type="entry name" value="ZF_CCHC"/>
    <property type="match status" value="1"/>
</dbReference>
<evidence type="ECO:0000313" key="6">
    <source>
        <dbReference type="Proteomes" id="UP001187471"/>
    </source>
</evidence>
<keyword evidence="1" id="KW-0378">Hydrolase</keyword>
<dbReference type="Pfam" id="PF00098">
    <property type="entry name" value="zf-CCHC"/>
    <property type="match status" value="1"/>
</dbReference>
<feature type="compositionally biased region" description="Basic and acidic residues" evidence="3">
    <location>
        <begin position="177"/>
        <end position="186"/>
    </location>
</feature>
<dbReference type="AlphaFoldDB" id="A0AA88UV34"/>
<keyword evidence="1" id="KW-0064">Aspartyl protease</keyword>
<dbReference type="Pfam" id="PF07727">
    <property type="entry name" value="RVT_2"/>
    <property type="match status" value="1"/>
</dbReference>
<dbReference type="PANTHER" id="PTHR11439">
    <property type="entry name" value="GAG-POL-RELATED RETROTRANSPOSON"/>
    <property type="match status" value="1"/>
</dbReference>
<name>A0AA88UV34_9ASTE</name>
<proteinExistence type="predicted"/>
<dbReference type="InterPro" id="IPR025724">
    <property type="entry name" value="GAG-pre-integrase_dom"/>
</dbReference>
<feature type="region of interest" description="Disordered" evidence="3">
    <location>
        <begin position="935"/>
        <end position="967"/>
    </location>
</feature>
<dbReference type="InterPro" id="IPR043502">
    <property type="entry name" value="DNA/RNA_pol_sf"/>
</dbReference>
<dbReference type="Pfam" id="PF22936">
    <property type="entry name" value="Pol_BBD"/>
    <property type="match status" value="1"/>
</dbReference>
<feature type="compositionally biased region" description="Basic and acidic residues" evidence="3">
    <location>
        <begin position="194"/>
        <end position="204"/>
    </location>
</feature>
<dbReference type="Pfam" id="PF13976">
    <property type="entry name" value="gag_pre-integrs"/>
    <property type="match status" value="1"/>
</dbReference>
<evidence type="ECO:0000256" key="1">
    <source>
        <dbReference type="ARBA" id="ARBA00022750"/>
    </source>
</evidence>
<feature type="domain" description="CCHC-type" evidence="4">
    <location>
        <begin position="269"/>
        <end position="283"/>
    </location>
</feature>
<protein>
    <recommendedName>
        <fullName evidence="4">CCHC-type domain-containing protein</fullName>
    </recommendedName>
</protein>
<dbReference type="Proteomes" id="UP001187471">
    <property type="component" value="Unassembled WGS sequence"/>
</dbReference>
<dbReference type="GO" id="GO:0008270">
    <property type="term" value="F:zinc ion binding"/>
    <property type="evidence" value="ECO:0007669"/>
    <property type="project" value="UniProtKB-KW"/>
</dbReference>
<organism evidence="5 6">
    <name type="scientific">Escallonia rubra</name>
    <dbReference type="NCBI Taxonomy" id="112253"/>
    <lineage>
        <taxon>Eukaryota</taxon>
        <taxon>Viridiplantae</taxon>
        <taxon>Streptophyta</taxon>
        <taxon>Embryophyta</taxon>
        <taxon>Tracheophyta</taxon>
        <taxon>Spermatophyta</taxon>
        <taxon>Magnoliopsida</taxon>
        <taxon>eudicotyledons</taxon>
        <taxon>Gunneridae</taxon>
        <taxon>Pentapetalae</taxon>
        <taxon>asterids</taxon>
        <taxon>campanulids</taxon>
        <taxon>Escalloniales</taxon>
        <taxon>Escalloniaceae</taxon>
        <taxon>Escallonia</taxon>
    </lineage>
</organism>
<evidence type="ECO:0000256" key="2">
    <source>
        <dbReference type="PROSITE-ProRule" id="PRU00047"/>
    </source>
</evidence>
<dbReference type="CDD" id="cd09272">
    <property type="entry name" value="RNase_HI_RT_Ty1"/>
    <property type="match status" value="1"/>
</dbReference>
<dbReference type="InterPro" id="IPR036875">
    <property type="entry name" value="Znf_CCHC_sf"/>
</dbReference>
<dbReference type="InterPro" id="IPR013103">
    <property type="entry name" value="RVT_2"/>
</dbReference>
<feature type="compositionally biased region" description="Basic residues" evidence="3">
    <location>
        <begin position="216"/>
        <end position="226"/>
    </location>
</feature>
<dbReference type="EMBL" id="JAVXUO010000152">
    <property type="protein sequence ID" value="KAK2994963.1"/>
    <property type="molecule type" value="Genomic_DNA"/>
</dbReference>
<keyword evidence="2" id="KW-0863">Zinc-finger</keyword>
<keyword evidence="1" id="KW-0645">Protease</keyword>
<evidence type="ECO:0000259" key="4">
    <source>
        <dbReference type="PROSITE" id="PS50158"/>
    </source>
</evidence>
<dbReference type="Pfam" id="PF14223">
    <property type="entry name" value="Retrotran_gag_2"/>
    <property type="match status" value="1"/>
</dbReference>
<sequence>MKAILGSQDVWEVVDNGFTEPQSEATLSATQKEALQATRRKDQKALAIIHQSLDDAMLQKVANATTSKNAWQILQTSHGGVEKVKKVRLQTLRGEFEALRMKESELVSDYFSRVLVIVNQMKRNGDDLNDARVVEKILRSLDPKFDYIVVAIEESKDVDSLSVDELMGSLQAHEERLNKKKEESLEHVLQTKLSLKERERKQEGAQKGQGSGRGGGRGRGRGRGQGKGRGEGSNARSHNKEGRYQTSKQVRGRGRGNYSRNRYDKSQVKCYNCNNFGHYASECGYDANDVEEEANYVESSENCKNKEIEQTLLLAYKGQESSEKNLWYLDTGASNHMCGNKSMFVEIDESVNGKVTFGDSSQIPVKRKGNILIRLKSGEHQFISNVYYVPHMKNNILSLGQLLEKGYEIVMKNYSLFMKDPFGNLVANVPMTRNRMFLLNIQNDVAKCLKSCVRDSSWLWHLRLGHLHFGGLNLLSRKEMVKGLPHISHPNQLYDLIFTGNNPSMFKEFKNAMAQEFEMTDIGLMSYYLGIEVKQRDNGIFISQEGYAKEILKKFKMDDANPVSTPVECGVKLSKKDVGEKVDPTFFKSLVGSLRYLTCTRPDILFGVGLISRYMEAPTMTHMKAAKRILRYLKGTIEFGLFYSPSNNFKLSAYCDSDFAGDLDDRKSTTGFVFYMGDTAFTWSSKKQPIVTLSTCEAEYVAATSCVCQAIWLRFLLRELHLPQKESTEIFVDNKSAIALAKNPVFHDRSKHINTSGLLEACQILQQVVDEMRQMGGNPTVDTNVQEVVNEGNVRGAQQVEQPQEMLNTAQVLGDGGLTLDRFVKLIKNPFFGKLDPTIPEEWLARAKKILDTARILNSQRLVYTSFMPEASVERWWKLLSMKFCPHLVDTEERKVRKGLNKDLRDKLIPLQLQTYMAVVDRTLAIENDLEEQKNVDTKPFRAPSYGGQGNHNSGNMNPGGRGQGNTWQENFQRALQGRNHNFYGNGQGRGRGNQMSDYTGS</sequence>
<reference evidence="5" key="1">
    <citation type="submission" date="2022-12" db="EMBL/GenBank/DDBJ databases">
        <title>Draft genome assemblies for two species of Escallonia (Escalloniales).</title>
        <authorList>
            <person name="Chanderbali A."/>
            <person name="Dervinis C."/>
            <person name="Anghel I."/>
            <person name="Soltis D."/>
            <person name="Soltis P."/>
            <person name="Zapata F."/>
        </authorList>
    </citation>
    <scope>NUCLEOTIDE SEQUENCE</scope>
    <source>
        <strain evidence="5">UCBG92.1500</strain>
        <tissue evidence="5">Leaf</tissue>
    </source>
</reference>
<dbReference type="GO" id="GO:0003676">
    <property type="term" value="F:nucleic acid binding"/>
    <property type="evidence" value="ECO:0007669"/>
    <property type="project" value="InterPro"/>
</dbReference>
<dbReference type="GO" id="GO:0004190">
    <property type="term" value="F:aspartic-type endopeptidase activity"/>
    <property type="evidence" value="ECO:0007669"/>
    <property type="project" value="UniProtKB-KW"/>
</dbReference>
<dbReference type="SUPFAM" id="SSF56672">
    <property type="entry name" value="DNA/RNA polymerases"/>
    <property type="match status" value="1"/>
</dbReference>
<dbReference type="InterPro" id="IPR054722">
    <property type="entry name" value="PolX-like_BBD"/>
</dbReference>
<feature type="region of interest" description="Disordered" evidence="3">
    <location>
        <begin position="177"/>
        <end position="261"/>
    </location>
</feature>
<feature type="region of interest" description="Disordered" evidence="3">
    <location>
        <begin position="979"/>
        <end position="1002"/>
    </location>
</feature>
<gene>
    <name evidence="5" type="ORF">RJ640_022748</name>
</gene>
<accession>A0AA88UV34</accession>
<dbReference type="SUPFAM" id="SSF57756">
    <property type="entry name" value="Retrovirus zinc finger-like domains"/>
    <property type="match status" value="1"/>
</dbReference>
<evidence type="ECO:0000313" key="5">
    <source>
        <dbReference type="EMBL" id="KAK2994963.1"/>
    </source>
</evidence>
<evidence type="ECO:0000256" key="3">
    <source>
        <dbReference type="SAM" id="MobiDB-lite"/>
    </source>
</evidence>
<keyword evidence="6" id="KW-1185">Reference proteome</keyword>
<dbReference type="PANTHER" id="PTHR11439:SF517">
    <property type="entry name" value="CYSTEINE-RICH RLK (RECEPTOR-LIKE PROTEIN KINASE) 8"/>
    <property type="match status" value="1"/>
</dbReference>
<comment type="caution">
    <text evidence="5">The sequence shown here is derived from an EMBL/GenBank/DDBJ whole genome shotgun (WGS) entry which is preliminary data.</text>
</comment>